<dbReference type="PANTHER" id="PTHR34501:SF9">
    <property type="entry name" value="MAJOR OUTER MEMBRANE PROTEIN P.IA"/>
    <property type="match status" value="1"/>
</dbReference>
<evidence type="ECO:0000256" key="6">
    <source>
        <dbReference type="ARBA" id="ARBA00022729"/>
    </source>
</evidence>
<reference evidence="13" key="1">
    <citation type="submission" date="2022-05" db="EMBL/GenBank/DDBJ databases">
        <title>Schlegelella sp. nov., isolated from mangrove soil.</title>
        <authorList>
            <person name="Liu Y."/>
            <person name="Ge X."/>
            <person name="Liu W."/>
        </authorList>
    </citation>
    <scope>NUCLEOTIDE SEQUENCE</scope>
    <source>
        <strain evidence="13">S2-27</strain>
    </source>
</reference>
<feature type="chain" id="PRO_5045130704" evidence="11">
    <location>
        <begin position="26"/>
        <end position="329"/>
    </location>
</feature>
<dbReference type="InterPro" id="IPR033900">
    <property type="entry name" value="Gram_neg_porin_domain"/>
</dbReference>
<accession>A0ABT0YP77</accession>
<keyword evidence="6 11" id="KW-0732">Signal</keyword>
<keyword evidence="14" id="KW-1185">Reference proteome</keyword>
<evidence type="ECO:0000313" key="14">
    <source>
        <dbReference type="Proteomes" id="UP001165541"/>
    </source>
</evidence>
<evidence type="ECO:0000256" key="2">
    <source>
        <dbReference type="ARBA" id="ARBA00011233"/>
    </source>
</evidence>
<organism evidence="13 14">
    <name type="scientific">Caldimonas mangrovi</name>
    <dbReference type="NCBI Taxonomy" id="2944811"/>
    <lineage>
        <taxon>Bacteria</taxon>
        <taxon>Pseudomonadati</taxon>
        <taxon>Pseudomonadota</taxon>
        <taxon>Betaproteobacteria</taxon>
        <taxon>Burkholderiales</taxon>
        <taxon>Sphaerotilaceae</taxon>
        <taxon>Caldimonas</taxon>
    </lineage>
</organism>
<comment type="caution">
    <text evidence="13">The sequence shown here is derived from an EMBL/GenBank/DDBJ whole genome shotgun (WGS) entry which is preliminary data.</text>
</comment>
<name>A0ABT0YP77_9BURK</name>
<dbReference type="PRINTS" id="PR00184">
    <property type="entry name" value="NEISSPPORIN"/>
</dbReference>
<dbReference type="Gene3D" id="2.40.160.10">
    <property type="entry name" value="Porin"/>
    <property type="match status" value="1"/>
</dbReference>
<evidence type="ECO:0000256" key="4">
    <source>
        <dbReference type="ARBA" id="ARBA00022452"/>
    </source>
</evidence>
<keyword evidence="8" id="KW-0626">Porin</keyword>
<dbReference type="InterPro" id="IPR050298">
    <property type="entry name" value="Gram-neg_bact_OMP"/>
</dbReference>
<feature type="domain" description="Porin" evidence="12">
    <location>
        <begin position="14"/>
        <end position="310"/>
    </location>
</feature>
<keyword evidence="10" id="KW-0998">Cell outer membrane</keyword>
<keyword evidence="5" id="KW-0812">Transmembrane</keyword>
<dbReference type="CDD" id="cd00342">
    <property type="entry name" value="gram_neg_porins"/>
    <property type="match status" value="1"/>
</dbReference>
<dbReference type="InterPro" id="IPR023614">
    <property type="entry name" value="Porin_dom_sf"/>
</dbReference>
<dbReference type="EMBL" id="JAMKFE010000007">
    <property type="protein sequence ID" value="MCM5680529.1"/>
    <property type="molecule type" value="Genomic_DNA"/>
</dbReference>
<evidence type="ECO:0000256" key="11">
    <source>
        <dbReference type="SAM" id="SignalP"/>
    </source>
</evidence>
<evidence type="ECO:0000256" key="5">
    <source>
        <dbReference type="ARBA" id="ARBA00022692"/>
    </source>
</evidence>
<gene>
    <name evidence="13" type="ORF">M8A51_13435</name>
</gene>
<evidence type="ECO:0000256" key="9">
    <source>
        <dbReference type="ARBA" id="ARBA00023136"/>
    </source>
</evidence>
<keyword evidence="4" id="KW-1134">Transmembrane beta strand</keyword>
<evidence type="ECO:0000256" key="1">
    <source>
        <dbReference type="ARBA" id="ARBA00004571"/>
    </source>
</evidence>
<dbReference type="RefSeq" id="WP_251778983.1">
    <property type="nucleotide sequence ID" value="NZ_JAMKFE010000007.1"/>
</dbReference>
<keyword evidence="3" id="KW-0813">Transport</keyword>
<feature type="signal peptide" evidence="11">
    <location>
        <begin position="1"/>
        <end position="25"/>
    </location>
</feature>
<sequence length="329" mass="35056">MTSFNRIAHPFTITTLLLASASAPAQSSISISGLIDIGVYRGFDKMKHVGTIQRSNIAFSGSEDLGGGLAATFKLSHRFDADTGQPEGAGSKPFWQGESTVGLKGGWGSVRLGRALDAVWANDWAYDPWYNFNRIASPAWQYWHFNYSSDRTSNNGSAEFGRLSNGVFYDSPSFGGFAFHFSGAFEDSAGAGGGTGNNAGLSLNYDQGPISLMLAHSKNSSDDTVSFFGAKYSFGDLSLMGAYDRSKFEATSDSVAKVYTLGATYKIGVAELKAGYGRLDVDGAKSKFFGLGGDYWLSKRTSLYVSAGHNQPNAGDDTTAYGVGIAHSF</sequence>
<dbReference type="SUPFAM" id="SSF56935">
    <property type="entry name" value="Porins"/>
    <property type="match status" value="1"/>
</dbReference>
<evidence type="ECO:0000256" key="8">
    <source>
        <dbReference type="ARBA" id="ARBA00023114"/>
    </source>
</evidence>
<evidence type="ECO:0000313" key="13">
    <source>
        <dbReference type="EMBL" id="MCM5680529.1"/>
    </source>
</evidence>
<dbReference type="PANTHER" id="PTHR34501">
    <property type="entry name" value="PROTEIN YDDL-RELATED"/>
    <property type="match status" value="1"/>
</dbReference>
<dbReference type="InterPro" id="IPR002299">
    <property type="entry name" value="Porin_Neis"/>
</dbReference>
<comment type="subunit">
    <text evidence="2">Homotrimer.</text>
</comment>
<proteinExistence type="predicted"/>
<comment type="subcellular location">
    <subcellularLocation>
        <location evidence="1">Cell outer membrane</location>
        <topology evidence="1">Multi-pass membrane protein</topology>
    </subcellularLocation>
</comment>
<evidence type="ECO:0000256" key="10">
    <source>
        <dbReference type="ARBA" id="ARBA00023237"/>
    </source>
</evidence>
<evidence type="ECO:0000259" key="12">
    <source>
        <dbReference type="Pfam" id="PF13609"/>
    </source>
</evidence>
<dbReference type="Proteomes" id="UP001165541">
    <property type="component" value="Unassembled WGS sequence"/>
</dbReference>
<keyword evidence="9" id="KW-0472">Membrane</keyword>
<keyword evidence="7" id="KW-0406">Ion transport</keyword>
<evidence type="ECO:0000256" key="7">
    <source>
        <dbReference type="ARBA" id="ARBA00023065"/>
    </source>
</evidence>
<protein>
    <submittedName>
        <fullName evidence="13">Porin</fullName>
    </submittedName>
</protein>
<dbReference type="Pfam" id="PF13609">
    <property type="entry name" value="Porin_4"/>
    <property type="match status" value="1"/>
</dbReference>
<evidence type="ECO:0000256" key="3">
    <source>
        <dbReference type="ARBA" id="ARBA00022448"/>
    </source>
</evidence>